<evidence type="ECO:0000256" key="7">
    <source>
        <dbReference type="ARBA" id="ARBA00024033"/>
    </source>
</evidence>
<keyword evidence="10" id="KW-1185">Reference proteome</keyword>
<comment type="subcellular location">
    <subcellularLocation>
        <location evidence="1">Cell membrane</location>
        <topology evidence="1">Multi-pass membrane protein</topology>
    </subcellularLocation>
</comment>
<protein>
    <recommendedName>
        <fullName evidence="11">Alpha-1,2-mannosyltransferase</fullName>
    </recommendedName>
</protein>
<name>A0ABP4WKU4_9ACTN</name>
<organism evidence="9 10">
    <name type="scientific">Luedemannella helvata</name>
    <dbReference type="NCBI Taxonomy" id="349315"/>
    <lineage>
        <taxon>Bacteria</taxon>
        <taxon>Bacillati</taxon>
        <taxon>Actinomycetota</taxon>
        <taxon>Actinomycetes</taxon>
        <taxon>Micromonosporales</taxon>
        <taxon>Micromonosporaceae</taxon>
        <taxon>Luedemannella</taxon>
    </lineage>
</organism>
<evidence type="ECO:0000256" key="6">
    <source>
        <dbReference type="ARBA" id="ARBA00023136"/>
    </source>
</evidence>
<evidence type="ECO:0000256" key="4">
    <source>
        <dbReference type="ARBA" id="ARBA00022692"/>
    </source>
</evidence>
<feature type="transmembrane region" description="Helical" evidence="8">
    <location>
        <begin position="260"/>
        <end position="276"/>
    </location>
</feature>
<dbReference type="InterPro" id="IPR018584">
    <property type="entry name" value="GT87"/>
</dbReference>
<feature type="transmembrane region" description="Helical" evidence="8">
    <location>
        <begin position="83"/>
        <end position="110"/>
    </location>
</feature>
<feature type="transmembrane region" description="Helical" evidence="8">
    <location>
        <begin position="310"/>
        <end position="326"/>
    </location>
</feature>
<keyword evidence="2" id="KW-1003">Cell membrane</keyword>
<keyword evidence="3" id="KW-0808">Transferase</keyword>
<proteinExistence type="inferred from homology"/>
<dbReference type="EMBL" id="BAAALS010000013">
    <property type="protein sequence ID" value="GAA1756989.1"/>
    <property type="molecule type" value="Genomic_DNA"/>
</dbReference>
<evidence type="ECO:0000256" key="3">
    <source>
        <dbReference type="ARBA" id="ARBA00022679"/>
    </source>
</evidence>
<feature type="transmembrane region" description="Helical" evidence="8">
    <location>
        <begin position="200"/>
        <end position="219"/>
    </location>
</feature>
<gene>
    <name evidence="9" type="ORF">GCM10009681_30220</name>
</gene>
<dbReference type="RefSeq" id="WP_344081934.1">
    <property type="nucleotide sequence ID" value="NZ_BAAALS010000013.1"/>
</dbReference>
<sequence length="406" mass="43481">MPTAPRAVTAWRIAAIAALAGLAAAGHAWYGLRNKFFDLHIYAAAMRWWDDGHPLYDFAVPDATQGQLGYTYPPFAAIVMRPLAWITLGAADVLSLIAAAAALLLVAYCLTARLADRLGQPRWFLTGLAVPLLTGIEPIRVTVDFGQVNLLLMALVLGDLLILGPRRSRFAGVGVGLAAAIKLVPAIFIVYALATRRWRVAAVAAGTTVGATLLAGALAPTESWRFWSQTLRNLTGIGQLEYFSNQSLLGALARAGVPETALWLALALPMCAFGLWRARRAAQAGDEITAIALVGLTGGLVSPVTWHHHLVWLAPAVASLATAALLTRRRLLLAGTLACYACLVFSPLAYYQDHLLHPGGIVRPLLVNWYVWLALLLVVVLPVTRPAAREDRAPHTEPTKDALVAG</sequence>
<evidence type="ECO:0008006" key="11">
    <source>
        <dbReference type="Google" id="ProtNLM"/>
    </source>
</evidence>
<keyword evidence="6 8" id="KW-0472">Membrane</keyword>
<dbReference type="Pfam" id="PF09594">
    <property type="entry name" value="GT87"/>
    <property type="match status" value="1"/>
</dbReference>
<feature type="transmembrane region" description="Helical" evidence="8">
    <location>
        <begin position="170"/>
        <end position="194"/>
    </location>
</feature>
<keyword evidence="5 8" id="KW-1133">Transmembrane helix</keyword>
<feature type="transmembrane region" description="Helical" evidence="8">
    <location>
        <begin position="288"/>
        <end position="304"/>
    </location>
</feature>
<comment type="similarity">
    <text evidence="7">Belongs to the glycosyltransferase 87 family.</text>
</comment>
<evidence type="ECO:0000256" key="1">
    <source>
        <dbReference type="ARBA" id="ARBA00004651"/>
    </source>
</evidence>
<evidence type="ECO:0000256" key="8">
    <source>
        <dbReference type="SAM" id="Phobius"/>
    </source>
</evidence>
<feature type="transmembrane region" description="Helical" evidence="8">
    <location>
        <begin position="331"/>
        <end position="349"/>
    </location>
</feature>
<evidence type="ECO:0000313" key="10">
    <source>
        <dbReference type="Proteomes" id="UP001500655"/>
    </source>
</evidence>
<dbReference type="Proteomes" id="UP001500655">
    <property type="component" value="Unassembled WGS sequence"/>
</dbReference>
<evidence type="ECO:0000313" key="9">
    <source>
        <dbReference type="EMBL" id="GAA1756989.1"/>
    </source>
</evidence>
<evidence type="ECO:0000256" key="2">
    <source>
        <dbReference type="ARBA" id="ARBA00022475"/>
    </source>
</evidence>
<accession>A0ABP4WKU4</accession>
<evidence type="ECO:0000256" key="5">
    <source>
        <dbReference type="ARBA" id="ARBA00022989"/>
    </source>
</evidence>
<comment type="caution">
    <text evidence="9">The sequence shown here is derived from an EMBL/GenBank/DDBJ whole genome shotgun (WGS) entry which is preliminary data.</text>
</comment>
<keyword evidence="4 8" id="KW-0812">Transmembrane</keyword>
<feature type="transmembrane region" description="Helical" evidence="8">
    <location>
        <begin position="369"/>
        <end position="388"/>
    </location>
</feature>
<reference evidence="10" key="1">
    <citation type="journal article" date="2019" name="Int. J. Syst. Evol. Microbiol.">
        <title>The Global Catalogue of Microorganisms (GCM) 10K type strain sequencing project: providing services to taxonomists for standard genome sequencing and annotation.</title>
        <authorList>
            <consortium name="The Broad Institute Genomics Platform"/>
            <consortium name="The Broad Institute Genome Sequencing Center for Infectious Disease"/>
            <person name="Wu L."/>
            <person name="Ma J."/>
        </authorList>
    </citation>
    <scope>NUCLEOTIDE SEQUENCE [LARGE SCALE GENOMIC DNA]</scope>
    <source>
        <strain evidence="10">JCM 13249</strain>
    </source>
</reference>